<gene>
    <name evidence="1" type="ORF">P691DRAFT_421597</name>
</gene>
<comment type="caution">
    <text evidence="1">The sequence shown here is derived from an EMBL/GenBank/DDBJ whole genome shotgun (WGS) entry which is preliminary data.</text>
</comment>
<name>A0A9P5X296_9AGAR</name>
<dbReference type="AlphaFoldDB" id="A0A9P5X296"/>
<dbReference type="Proteomes" id="UP000807342">
    <property type="component" value="Unassembled WGS sequence"/>
</dbReference>
<accession>A0A9P5X296</accession>
<sequence>MDRPLRDCGLLHNRESPLAGEQVACPLKHSESPLDRSGEVRGATLREVNAGQSATRSLPLEILGHVFMFACPSVNILRENEEEIDWQLESRVPTSEQNPYFAVALSSLSTHWRAAALSAVSLWTSMELEVQEVKLRQQIAILCLYLSHAKNVPFSLKLSFTEQRKADCDTQRSLQSPLPTFSPQHLRDLICPEIGLDPLRHLIFIESAEKFGTLYLHSAPPEWLASISPSLSKLEHIVLWWNHNDSGPVPRFIGADLGGLSRLRSISISKIPTIRPIPSSVTAVYLQQVPADVCAQILVECPHLVELICSYPAGTGLWHLPPPVWLRQPLVCERLTHFGWTSLIFGGWERAIMQHVRLPVLEHLEWGPWNTDADVMLQLFFHNLGNTLISLALDNSSISDPASLDAIFNCTPNLQYLRFSHVMDTVLPVLFWTLTPEQPSSSTPFPYLEEVGLVDIFGQENVSQTHLCEIFLEFVQAWRLRGMDYFVLDIWNYDFEWSPEVCRELVDIVEDGFDLSIFQDDKEVQWLSRSPTPSSPLS</sequence>
<organism evidence="1 2">
    <name type="scientific">Macrolepiota fuliginosa MF-IS2</name>
    <dbReference type="NCBI Taxonomy" id="1400762"/>
    <lineage>
        <taxon>Eukaryota</taxon>
        <taxon>Fungi</taxon>
        <taxon>Dikarya</taxon>
        <taxon>Basidiomycota</taxon>
        <taxon>Agaricomycotina</taxon>
        <taxon>Agaricomycetes</taxon>
        <taxon>Agaricomycetidae</taxon>
        <taxon>Agaricales</taxon>
        <taxon>Agaricineae</taxon>
        <taxon>Agaricaceae</taxon>
        <taxon>Macrolepiota</taxon>
    </lineage>
</organism>
<dbReference type="SUPFAM" id="SSF52047">
    <property type="entry name" value="RNI-like"/>
    <property type="match status" value="1"/>
</dbReference>
<dbReference type="OrthoDB" id="3266451at2759"/>
<keyword evidence="2" id="KW-1185">Reference proteome</keyword>
<evidence type="ECO:0000313" key="1">
    <source>
        <dbReference type="EMBL" id="KAF9443284.1"/>
    </source>
</evidence>
<proteinExistence type="predicted"/>
<dbReference type="Gene3D" id="3.80.10.10">
    <property type="entry name" value="Ribonuclease Inhibitor"/>
    <property type="match status" value="1"/>
</dbReference>
<dbReference type="InterPro" id="IPR032675">
    <property type="entry name" value="LRR_dom_sf"/>
</dbReference>
<evidence type="ECO:0000313" key="2">
    <source>
        <dbReference type="Proteomes" id="UP000807342"/>
    </source>
</evidence>
<protein>
    <recommendedName>
        <fullName evidence="3">F-box domain-containing protein</fullName>
    </recommendedName>
</protein>
<evidence type="ECO:0008006" key="3">
    <source>
        <dbReference type="Google" id="ProtNLM"/>
    </source>
</evidence>
<reference evidence="1" key="1">
    <citation type="submission" date="2020-11" db="EMBL/GenBank/DDBJ databases">
        <authorList>
            <consortium name="DOE Joint Genome Institute"/>
            <person name="Ahrendt S."/>
            <person name="Riley R."/>
            <person name="Andreopoulos W."/>
            <person name="Labutti K."/>
            <person name="Pangilinan J."/>
            <person name="Ruiz-Duenas F.J."/>
            <person name="Barrasa J.M."/>
            <person name="Sanchez-Garcia M."/>
            <person name="Camarero S."/>
            <person name="Miyauchi S."/>
            <person name="Serrano A."/>
            <person name="Linde D."/>
            <person name="Babiker R."/>
            <person name="Drula E."/>
            <person name="Ayuso-Fernandez I."/>
            <person name="Pacheco R."/>
            <person name="Padilla G."/>
            <person name="Ferreira P."/>
            <person name="Barriuso J."/>
            <person name="Kellner H."/>
            <person name="Castanera R."/>
            <person name="Alfaro M."/>
            <person name="Ramirez L."/>
            <person name="Pisabarro A.G."/>
            <person name="Kuo A."/>
            <person name="Tritt A."/>
            <person name="Lipzen A."/>
            <person name="He G."/>
            <person name="Yan M."/>
            <person name="Ng V."/>
            <person name="Cullen D."/>
            <person name="Martin F."/>
            <person name="Rosso M.-N."/>
            <person name="Henrissat B."/>
            <person name="Hibbett D."/>
            <person name="Martinez A.T."/>
            <person name="Grigoriev I.V."/>
        </authorList>
    </citation>
    <scope>NUCLEOTIDE SEQUENCE</scope>
    <source>
        <strain evidence="1">MF-IS2</strain>
    </source>
</reference>
<dbReference type="EMBL" id="MU151494">
    <property type="protein sequence ID" value="KAF9443284.1"/>
    <property type="molecule type" value="Genomic_DNA"/>
</dbReference>